<dbReference type="SUPFAM" id="SSF46785">
    <property type="entry name" value="Winged helix' DNA-binding domain"/>
    <property type="match status" value="1"/>
</dbReference>
<protein>
    <recommendedName>
        <fullName evidence="1">HTH hxlR-type domain-containing protein</fullName>
    </recommendedName>
</protein>
<organism evidence="2">
    <name type="scientific">hydrothermal vent metagenome</name>
    <dbReference type="NCBI Taxonomy" id="652676"/>
    <lineage>
        <taxon>unclassified sequences</taxon>
        <taxon>metagenomes</taxon>
        <taxon>ecological metagenomes</taxon>
    </lineage>
</organism>
<gene>
    <name evidence="2" type="ORF">MNBD_ALPHA05-1854</name>
</gene>
<reference evidence="2" key="1">
    <citation type="submission" date="2018-06" db="EMBL/GenBank/DDBJ databases">
        <authorList>
            <person name="Zhirakovskaya E."/>
        </authorList>
    </citation>
    <scope>NUCLEOTIDE SEQUENCE</scope>
</reference>
<evidence type="ECO:0000313" key="2">
    <source>
        <dbReference type="EMBL" id="VAW08186.1"/>
    </source>
</evidence>
<feature type="domain" description="HTH hxlR-type" evidence="1">
    <location>
        <begin position="1"/>
        <end position="87"/>
    </location>
</feature>
<accession>A0A3B0TMB7</accession>
<dbReference type="InterPro" id="IPR036390">
    <property type="entry name" value="WH_DNA-bd_sf"/>
</dbReference>
<proteinExistence type="predicted"/>
<dbReference type="Pfam" id="PF01638">
    <property type="entry name" value="HxlR"/>
    <property type="match status" value="1"/>
</dbReference>
<sequence>MKVRKAIAQTCAVQPPFSEFLDSPEDIATNVLIDRLALIEAAAGRLRKPYRLKPKRFECEPTDKGRDLLPVMQSICLWANKHYPHTWVAPESFMAERKE</sequence>
<evidence type="ECO:0000259" key="1">
    <source>
        <dbReference type="PROSITE" id="PS51118"/>
    </source>
</evidence>
<dbReference type="PROSITE" id="PS51118">
    <property type="entry name" value="HTH_HXLR"/>
    <property type="match status" value="1"/>
</dbReference>
<name>A0A3B0TMB7_9ZZZZ</name>
<dbReference type="EMBL" id="UOEH01000645">
    <property type="protein sequence ID" value="VAW08186.1"/>
    <property type="molecule type" value="Genomic_DNA"/>
</dbReference>
<dbReference type="AlphaFoldDB" id="A0A3B0TMB7"/>
<dbReference type="InterPro" id="IPR036388">
    <property type="entry name" value="WH-like_DNA-bd_sf"/>
</dbReference>
<dbReference type="InterPro" id="IPR002577">
    <property type="entry name" value="HTH_HxlR"/>
</dbReference>
<dbReference type="Gene3D" id="1.10.10.10">
    <property type="entry name" value="Winged helix-like DNA-binding domain superfamily/Winged helix DNA-binding domain"/>
    <property type="match status" value="1"/>
</dbReference>